<dbReference type="Proteomes" id="UP001597368">
    <property type="component" value="Unassembled WGS sequence"/>
</dbReference>
<proteinExistence type="predicted"/>
<evidence type="ECO:0008006" key="3">
    <source>
        <dbReference type="Google" id="ProtNLM"/>
    </source>
</evidence>
<name>A0ABW4T0B4_9ACTN</name>
<evidence type="ECO:0000313" key="1">
    <source>
        <dbReference type="EMBL" id="MFD1934347.1"/>
    </source>
</evidence>
<evidence type="ECO:0000313" key="2">
    <source>
        <dbReference type="Proteomes" id="UP001597368"/>
    </source>
</evidence>
<gene>
    <name evidence="1" type="ORF">ACFSKW_23025</name>
</gene>
<keyword evidence="2" id="KW-1185">Reference proteome</keyword>
<sequence>MSTSGLIDFLRGLADRPELLDRLKDKPKSEVIAAAGGTFTEEEFNSFVWDLEERLAKSRGEAFDAEFSLWHLLWGQYYLEFLVHDLVPTLDRERQL</sequence>
<comment type="caution">
    <text evidence="1">The sequence shown here is derived from an EMBL/GenBank/DDBJ whole genome shotgun (WGS) entry which is preliminary data.</text>
</comment>
<dbReference type="RefSeq" id="WP_379574398.1">
    <property type="nucleotide sequence ID" value="NZ_JBHUFV010000033.1"/>
</dbReference>
<dbReference type="EMBL" id="JBHUFV010000033">
    <property type="protein sequence ID" value="MFD1934347.1"/>
    <property type="molecule type" value="Genomic_DNA"/>
</dbReference>
<reference evidence="2" key="1">
    <citation type="journal article" date="2019" name="Int. J. Syst. Evol. Microbiol.">
        <title>The Global Catalogue of Microorganisms (GCM) 10K type strain sequencing project: providing services to taxonomists for standard genome sequencing and annotation.</title>
        <authorList>
            <consortium name="The Broad Institute Genomics Platform"/>
            <consortium name="The Broad Institute Genome Sequencing Center for Infectious Disease"/>
            <person name="Wu L."/>
            <person name="Ma J."/>
        </authorList>
    </citation>
    <scope>NUCLEOTIDE SEQUENCE [LARGE SCALE GENOMIC DNA]</scope>
    <source>
        <strain evidence="2">ICMP 6774ER</strain>
    </source>
</reference>
<protein>
    <recommendedName>
        <fullName evidence="3">Nif11 domain-containing protein</fullName>
    </recommendedName>
</protein>
<accession>A0ABW4T0B4</accession>
<organism evidence="1 2">
    <name type="scientific">Nonomuraea mangrovi</name>
    <dbReference type="NCBI Taxonomy" id="2316207"/>
    <lineage>
        <taxon>Bacteria</taxon>
        <taxon>Bacillati</taxon>
        <taxon>Actinomycetota</taxon>
        <taxon>Actinomycetes</taxon>
        <taxon>Streptosporangiales</taxon>
        <taxon>Streptosporangiaceae</taxon>
        <taxon>Nonomuraea</taxon>
    </lineage>
</organism>